<reference evidence="1 2" key="1">
    <citation type="journal article" date="2012" name="Science">
        <title>The Paleozoic origin of enzymatic lignin decomposition reconstructed from 31 fungal genomes.</title>
        <authorList>
            <person name="Floudas D."/>
            <person name="Binder M."/>
            <person name="Riley R."/>
            <person name="Barry K."/>
            <person name="Blanchette R.A."/>
            <person name="Henrissat B."/>
            <person name="Martinez A.T."/>
            <person name="Otillar R."/>
            <person name="Spatafora J.W."/>
            <person name="Yadav J.S."/>
            <person name="Aerts A."/>
            <person name="Benoit I."/>
            <person name="Boyd A."/>
            <person name="Carlson A."/>
            <person name="Copeland A."/>
            <person name="Coutinho P.M."/>
            <person name="de Vries R.P."/>
            <person name="Ferreira P."/>
            <person name="Findley K."/>
            <person name="Foster B."/>
            <person name="Gaskell J."/>
            <person name="Glotzer D."/>
            <person name="Gorecki P."/>
            <person name="Heitman J."/>
            <person name="Hesse C."/>
            <person name="Hori C."/>
            <person name="Igarashi K."/>
            <person name="Jurgens J.A."/>
            <person name="Kallen N."/>
            <person name="Kersten P."/>
            <person name="Kohler A."/>
            <person name="Kuees U."/>
            <person name="Kumar T.K.A."/>
            <person name="Kuo A."/>
            <person name="LaButti K."/>
            <person name="Larrondo L.F."/>
            <person name="Lindquist E."/>
            <person name="Ling A."/>
            <person name="Lombard V."/>
            <person name="Lucas S."/>
            <person name="Lundell T."/>
            <person name="Martin R."/>
            <person name="McLaughlin D.J."/>
            <person name="Morgenstern I."/>
            <person name="Morin E."/>
            <person name="Murat C."/>
            <person name="Nagy L.G."/>
            <person name="Nolan M."/>
            <person name="Ohm R.A."/>
            <person name="Patyshakuliyeva A."/>
            <person name="Rokas A."/>
            <person name="Ruiz-Duenas F.J."/>
            <person name="Sabat G."/>
            <person name="Salamov A."/>
            <person name="Samejima M."/>
            <person name="Schmutz J."/>
            <person name="Slot J.C."/>
            <person name="St John F."/>
            <person name="Stenlid J."/>
            <person name="Sun H."/>
            <person name="Sun S."/>
            <person name="Syed K."/>
            <person name="Tsang A."/>
            <person name="Wiebenga A."/>
            <person name="Young D."/>
            <person name="Pisabarro A."/>
            <person name="Eastwood D.C."/>
            <person name="Martin F."/>
            <person name="Cullen D."/>
            <person name="Grigoriev I.V."/>
            <person name="Hibbett D.S."/>
        </authorList>
    </citation>
    <scope>NUCLEOTIDE SEQUENCE</scope>
    <source>
        <strain evidence="2">FP-58527</strain>
    </source>
</reference>
<dbReference type="InParanoid" id="S8DRB2"/>
<protein>
    <submittedName>
        <fullName evidence="1">Uncharacterized protein</fullName>
    </submittedName>
</protein>
<dbReference type="AlphaFoldDB" id="S8DRB2"/>
<proteinExistence type="predicted"/>
<accession>S8DRB2</accession>
<dbReference type="Proteomes" id="UP000015241">
    <property type="component" value="Unassembled WGS sequence"/>
</dbReference>
<organism evidence="1 2">
    <name type="scientific">Fomitopsis schrenkii</name>
    <name type="common">Brown rot fungus</name>
    <dbReference type="NCBI Taxonomy" id="2126942"/>
    <lineage>
        <taxon>Eukaryota</taxon>
        <taxon>Fungi</taxon>
        <taxon>Dikarya</taxon>
        <taxon>Basidiomycota</taxon>
        <taxon>Agaricomycotina</taxon>
        <taxon>Agaricomycetes</taxon>
        <taxon>Polyporales</taxon>
        <taxon>Fomitopsis</taxon>
    </lineage>
</organism>
<keyword evidence="2" id="KW-1185">Reference proteome</keyword>
<evidence type="ECO:0000313" key="1">
    <source>
        <dbReference type="EMBL" id="EPS95217.1"/>
    </source>
</evidence>
<evidence type="ECO:0000313" key="2">
    <source>
        <dbReference type="Proteomes" id="UP000015241"/>
    </source>
</evidence>
<name>S8DRB2_FOMSC</name>
<gene>
    <name evidence="1" type="ORF">FOMPIDRAFT_150151</name>
</gene>
<sequence length="64" mass="6744">MYGFSPRSFGSIALEGGRALGANRCIAQCLLPGEWSGAEDRPTATLGFSPTPPSLLARSLFDID</sequence>
<dbReference type="HOGENOM" id="CLU_2867672_0_0_1"/>
<dbReference type="EMBL" id="KE504212">
    <property type="protein sequence ID" value="EPS95217.1"/>
    <property type="molecule type" value="Genomic_DNA"/>
</dbReference>